<accession>A0A8W8LD07</accession>
<dbReference type="Proteomes" id="UP000005408">
    <property type="component" value="Unassembled WGS sequence"/>
</dbReference>
<dbReference type="AlphaFoldDB" id="A0A8W8LD07"/>
<feature type="compositionally biased region" description="Low complexity" evidence="1">
    <location>
        <begin position="326"/>
        <end position="349"/>
    </location>
</feature>
<evidence type="ECO:0000313" key="3">
    <source>
        <dbReference type="Proteomes" id="UP000005408"/>
    </source>
</evidence>
<proteinExistence type="predicted"/>
<feature type="compositionally biased region" description="Low complexity" evidence="1">
    <location>
        <begin position="357"/>
        <end position="371"/>
    </location>
</feature>
<sequence>MFLTDLGNALTFDSVNPALFNTGMDSTSVDTDFRSIALPRGTINRDPIAPSVRRGSRININLRPLGPSGGTASAIDDMSRSRQFNVDGNVDIDIGVPTFNRRLTGIDIPDTRATIDMTSRVPTTSGRSETVRTTTRIDGGVSDVTGSRIDPIDNTIDGAGMAIDGSSVKTTTIKRTGSNGLVDSNSQGVITRTTTTTTRRLAEAGITGESAVSIEKQLQAIEQQLVAAAGVDRPVFAVIPMNDQANQADFNEFLRNMTNANQVNIIDRKSVSSINTDSRNNGIGVDGNSRSSITVDGGGVARDGISRVSESRSSSSNLFDSTNTVTRTSSGTGLGDSSLAGSGTGGSRTITKKTTIRRISPAGSDLGLDGFGTDFGTSSSTSVVGDIGTSMGNDIGTSFTGDIGTSMGGDIGTSFGTDGTQGGGFSTTRVETSGGMTGGSGIIDSSMTNTGLVDTSLPSSSVFATDMPVMNDVGSLPDPMLL</sequence>
<dbReference type="EnsemblMetazoa" id="G27512.1">
    <property type="protein sequence ID" value="G27512.1:cds"/>
    <property type="gene ID" value="G27512"/>
</dbReference>
<name>A0A8W8LD07_MAGGI</name>
<evidence type="ECO:0000313" key="2">
    <source>
        <dbReference type="EnsemblMetazoa" id="G27512.1:cds"/>
    </source>
</evidence>
<organism evidence="2 3">
    <name type="scientific">Magallana gigas</name>
    <name type="common">Pacific oyster</name>
    <name type="synonym">Crassostrea gigas</name>
    <dbReference type="NCBI Taxonomy" id="29159"/>
    <lineage>
        <taxon>Eukaryota</taxon>
        <taxon>Metazoa</taxon>
        <taxon>Spiralia</taxon>
        <taxon>Lophotrochozoa</taxon>
        <taxon>Mollusca</taxon>
        <taxon>Bivalvia</taxon>
        <taxon>Autobranchia</taxon>
        <taxon>Pteriomorphia</taxon>
        <taxon>Ostreida</taxon>
        <taxon>Ostreoidea</taxon>
        <taxon>Ostreidae</taxon>
        <taxon>Magallana</taxon>
    </lineage>
</organism>
<evidence type="ECO:0000256" key="1">
    <source>
        <dbReference type="SAM" id="MobiDB-lite"/>
    </source>
</evidence>
<keyword evidence="3" id="KW-1185">Reference proteome</keyword>
<reference evidence="2" key="1">
    <citation type="submission" date="2022-08" db="UniProtKB">
        <authorList>
            <consortium name="EnsemblMetazoa"/>
        </authorList>
    </citation>
    <scope>IDENTIFICATION</scope>
    <source>
        <strain evidence="2">05x7-T-G4-1.051#20</strain>
    </source>
</reference>
<protein>
    <submittedName>
        <fullName evidence="2">Uncharacterized protein</fullName>
    </submittedName>
</protein>
<feature type="region of interest" description="Disordered" evidence="1">
    <location>
        <begin position="275"/>
        <end position="371"/>
    </location>
</feature>
<feature type="compositionally biased region" description="Low complexity" evidence="1">
    <location>
        <begin position="306"/>
        <end position="316"/>
    </location>
</feature>